<comment type="similarity">
    <text evidence="2">Belongs to the cystatin family.</text>
</comment>
<keyword evidence="4" id="KW-0646">Protease inhibitor</keyword>
<evidence type="ECO:0000256" key="8">
    <source>
        <dbReference type="ARBA" id="ARBA00041437"/>
    </source>
</evidence>
<accession>A0AAW2ARS0</accession>
<gene>
    <name evidence="10" type="ORF">ABG768_023389</name>
</gene>
<evidence type="ECO:0000256" key="6">
    <source>
        <dbReference type="ARBA" id="ARBA00022859"/>
    </source>
</evidence>
<evidence type="ECO:0000256" key="7">
    <source>
        <dbReference type="ARBA" id="ARBA00040677"/>
    </source>
</evidence>
<dbReference type="AlphaFoldDB" id="A0AAW2ARS0"/>
<evidence type="ECO:0000256" key="5">
    <source>
        <dbReference type="ARBA" id="ARBA00022704"/>
    </source>
</evidence>
<comment type="caution">
    <text evidence="10">The sequence shown here is derived from an EMBL/GenBank/DDBJ whole genome shotgun (WGS) entry which is preliminary data.</text>
</comment>
<dbReference type="InterPro" id="IPR000010">
    <property type="entry name" value="Cystatin_dom"/>
</dbReference>
<organism evidence="10 11">
    <name type="scientific">Culter alburnus</name>
    <name type="common">Topmouth culter</name>
    <dbReference type="NCBI Taxonomy" id="194366"/>
    <lineage>
        <taxon>Eukaryota</taxon>
        <taxon>Metazoa</taxon>
        <taxon>Chordata</taxon>
        <taxon>Craniata</taxon>
        <taxon>Vertebrata</taxon>
        <taxon>Euteleostomi</taxon>
        <taxon>Actinopterygii</taxon>
        <taxon>Neopterygii</taxon>
        <taxon>Teleostei</taxon>
        <taxon>Ostariophysi</taxon>
        <taxon>Cypriniformes</taxon>
        <taxon>Xenocyprididae</taxon>
        <taxon>Xenocypridinae</taxon>
        <taxon>Culter</taxon>
    </lineage>
</organism>
<evidence type="ECO:0000256" key="3">
    <source>
        <dbReference type="ARBA" id="ARBA00022490"/>
    </source>
</evidence>
<dbReference type="InterPro" id="IPR046350">
    <property type="entry name" value="Cystatin_sf"/>
</dbReference>
<proteinExistence type="inferred from homology"/>
<dbReference type="SUPFAM" id="SSF54403">
    <property type="entry name" value="Cystatin/monellin"/>
    <property type="match status" value="1"/>
</dbReference>
<dbReference type="PANTHER" id="PTHR11414:SF21">
    <property type="entry name" value="CYSTATIN 14A, TANDEM DUPLICATE 1-RELATED"/>
    <property type="match status" value="1"/>
</dbReference>
<dbReference type="EMBL" id="JAWDJR010000005">
    <property type="protein sequence ID" value="KAK9975337.1"/>
    <property type="molecule type" value="Genomic_DNA"/>
</dbReference>
<dbReference type="Proteomes" id="UP001479290">
    <property type="component" value="Unassembled WGS sequence"/>
</dbReference>
<sequence>MCDIGGWTTEESVTPEVTNICLEVKSDIEEKAGDNFEVYIPLSFASHIVAGTNYVVKVYVGVNKCVHAMIFQALPCNGGELTVNGVQHPKTASEPLIPFDD</sequence>
<keyword evidence="5" id="KW-0789">Thiol protease inhibitor</keyword>
<reference evidence="10 11" key="1">
    <citation type="submission" date="2024-05" db="EMBL/GenBank/DDBJ databases">
        <title>A high-quality chromosomal-level genome assembly of Topmouth culter (Culter alburnus).</title>
        <authorList>
            <person name="Zhao H."/>
        </authorList>
    </citation>
    <scope>NUCLEOTIDE SEQUENCE [LARGE SCALE GENOMIC DNA]</scope>
    <source>
        <strain evidence="10">CATC2023</strain>
        <tissue evidence="10">Muscle</tissue>
    </source>
</reference>
<dbReference type="FunFam" id="3.10.450.10:FF:000001">
    <property type="entry name" value="Cystatin-A"/>
    <property type="match status" value="1"/>
</dbReference>
<dbReference type="PRINTS" id="PR00295">
    <property type="entry name" value="STEFINA"/>
</dbReference>
<dbReference type="GO" id="GO:0002376">
    <property type="term" value="P:immune system process"/>
    <property type="evidence" value="ECO:0007669"/>
    <property type="project" value="UniProtKB-KW"/>
</dbReference>
<evidence type="ECO:0000259" key="9">
    <source>
        <dbReference type="Pfam" id="PF00031"/>
    </source>
</evidence>
<comment type="subcellular location">
    <subcellularLocation>
        <location evidence="1">Cytoplasm</location>
    </subcellularLocation>
</comment>
<evidence type="ECO:0000256" key="1">
    <source>
        <dbReference type="ARBA" id="ARBA00004496"/>
    </source>
</evidence>
<keyword evidence="11" id="KW-1185">Reference proteome</keyword>
<feature type="domain" description="Cystatin" evidence="9">
    <location>
        <begin position="14"/>
        <end position="87"/>
    </location>
</feature>
<evidence type="ECO:0000256" key="2">
    <source>
        <dbReference type="ARBA" id="ARBA00009403"/>
    </source>
</evidence>
<dbReference type="GO" id="GO:0005829">
    <property type="term" value="C:cytosol"/>
    <property type="evidence" value="ECO:0007669"/>
    <property type="project" value="TreeGrafter"/>
</dbReference>
<dbReference type="Pfam" id="PF00031">
    <property type="entry name" value="Cystatin"/>
    <property type="match status" value="1"/>
</dbReference>
<dbReference type="GO" id="GO:0004869">
    <property type="term" value="F:cysteine-type endopeptidase inhibitor activity"/>
    <property type="evidence" value="ECO:0007669"/>
    <property type="project" value="UniProtKB-KW"/>
</dbReference>
<protein>
    <recommendedName>
        <fullName evidence="7">Cystatin-B</fullName>
    </recommendedName>
    <alternativeName>
        <fullName evidence="8">Stefin-B</fullName>
    </alternativeName>
</protein>
<dbReference type="Gene3D" id="3.10.450.10">
    <property type="match status" value="1"/>
</dbReference>
<dbReference type="GO" id="GO:0071220">
    <property type="term" value="P:cellular response to bacterial lipoprotein"/>
    <property type="evidence" value="ECO:0007669"/>
    <property type="project" value="UniProtKB-ARBA"/>
</dbReference>
<evidence type="ECO:0000313" key="10">
    <source>
        <dbReference type="EMBL" id="KAK9975337.1"/>
    </source>
</evidence>
<dbReference type="InterPro" id="IPR001713">
    <property type="entry name" value="Prot_inh_stefin"/>
</dbReference>
<evidence type="ECO:0000256" key="4">
    <source>
        <dbReference type="ARBA" id="ARBA00022690"/>
    </source>
</evidence>
<keyword evidence="6" id="KW-0391">Immunity</keyword>
<dbReference type="PANTHER" id="PTHR11414">
    <property type="entry name" value="CYSTATIN FAMILY MEMBER"/>
    <property type="match status" value="1"/>
</dbReference>
<name>A0AAW2ARS0_CULAL</name>
<keyword evidence="3" id="KW-0963">Cytoplasm</keyword>
<evidence type="ECO:0000313" key="11">
    <source>
        <dbReference type="Proteomes" id="UP001479290"/>
    </source>
</evidence>